<reference evidence="1" key="1">
    <citation type="journal article" date="2014" name="Int. J. Syst. Evol. Microbiol.">
        <title>Complete genome sequence of Corynebacterium casei LMG S-19264T (=DSM 44701T), isolated from a smear-ripened cheese.</title>
        <authorList>
            <consortium name="US DOE Joint Genome Institute (JGI-PGF)"/>
            <person name="Walter F."/>
            <person name="Albersmeier A."/>
            <person name="Kalinowski J."/>
            <person name="Ruckert C."/>
        </authorList>
    </citation>
    <scope>NUCLEOTIDE SEQUENCE</scope>
    <source>
        <strain evidence="1">JCM 17251</strain>
    </source>
</reference>
<protein>
    <recommendedName>
        <fullName evidence="3">SEC-C motif-containing protein</fullName>
    </recommendedName>
</protein>
<dbReference type="RefSeq" id="WP_308425570.1">
    <property type="nucleotide sequence ID" value="NZ_BMOS01000003.1"/>
</dbReference>
<comment type="caution">
    <text evidence="1">The sequence shown here is derived from an EMBL/GenBank/DDBJ whole genome shotgun (WGS) entry which is preliminary data.</text>
</comment>
<reference evidence="1" key="2">
    <citation type="submission" date="2020-09" db="EMBL/GenBank/DDBJ databases">
        <authorList>
            <person name="Sun Q."/>
            <person name="Ohkuma M."/>
        </authorList>
    </citation>
    <scope>NUCLEOTIDE SEQUENCE</scope>
    <source>
        <strain evidence="1">JCM 17251</strain>
    </source>
</reference>
<sequence length="457" mass="54164">MDDREVFEEFDVKAFSDDLQSTLEAFSRYLSEVQGLKAETVDQHVKRIFFYGGSYVEYIGGMIREFDADHIIEFLGDYYIRKVLDSTERDIGPYLTTFKRFAKFLYDNGDLREEDLTEINMVCKQKEYFHHRFETYFSSDDIEAWYFDNDLDHYLEEMERAYQLEESDALDVDPNFVRLLNERNVKAPIAVNAFTSFLEKIQQEKYAKLTSGRQNITRKFWQELDHALDLGLFTKPTLNQEDIGLFHFFYVAGIHLRLYRIKGNRLEPTEFLNAYQKLTDEEKFVLLMDVLWNQLSWKKVQPSNRGGRVEFTQSKRANIAEVLSQFPVDKEIKLREDRLGVMLVNQTFQGITDYVFKYIMPIMEYFGLFQLKLWYTEDDKQYYMGIDSIRINSFGLFVFNQLKKMGNQLPEHTPTDPMTELFMQMTERSTPIIKENKVGRNDPCPCGSGKKYKRCCM</sequence>
<dbReference type="Gene3D" id="3.10.450.50">
    <property type="match status" value="1"/>
</dbReference>
<dbReference type="InterPro" id="IPR004027">
    <property type="entry name" value="SEC_C_motif"/>
</dbReference>
<evidence type="ECO:0000313" key="2">
    <source>
        <dbReference type="Proteomes" id="UP000624041"/>
    </source>
</evidence>
<proteinExistence type="predicted"/>
<evidence type="ECO:0000313" key="1">
    <source>
        <dbReference type="EMBL" id="GGN51952.1"/>
    </source>
</evidence>
<organism evidence="1 2">
    <name type="scientific">Oceanobacillus indicireducens</name>
    <dbReference type="NCBI Taxonomy" id="1004261"/>
    <lineage>
        <taxon>Bacteria</taxon>
        <taxon>Bacillati</taxon>
        <taxon>Bacillota</taxon>
        <taxon>Bacilli</taxon>
        <taxon>Bacillales</taxon>
        <taxon>Bacillaceae</taxon>
        <taxon>Oceanobacillus</taxon>
    </lineage>
</organism>
<gene>
    <name evidence="1" type="ORF">GCM10007971_07020</name>
</gene>
<dbReference type="Proteomes" id="UP000624041">
    <property type="component" value="Unassembled WGS sequence"/>
</dbReference>
<dbReference type="SUPFAM" id="SSF103642">
    <property type="entry name" value="Sec-C motif"/>
    <property type="match status" value="1"/>
</dbReference>
<keyword evidence="2" id="KW-1185">Reference proteome</keyword>
<dbReference type="PANTHER" id="PTHR33747">
    <property type="entry name" value="UPF0225 PROTEIN SCO1677"/>
    <property type="match status" value="1"/>
</dbReference>
<dbReference type="Pfam" id="PF02810">
    <property type="entry name" value="SEC-C"/>
    <property type="match status" value="1"/>
</dbReference>
<dbReference type="PANTHER" id="PTHR33747:SF1">
    <property type="entry name" value="ADENYLATE CYCLASE-ASSOCIATED CAP C-TERMINAL DOMAIN-CONTAINING PROTEIN"/>
    <property type="match status" value="1"/>
</dbReference>
<evidence type="ECO:0008006" key="3">
    <source>
        <dbReference type="Google" id="ProtNLM"/>
    </source>
</evidence>
<name>A0A917XSL2_9BACI</name>
<accession>A0A917XSL2</accession>
<dbReference type="AlphaFoldDB" id="A0A917XSL2"/>
<dbReference type="EMBL" id="BMOS01000003">
    <property type="protein sequence ID" value="GGN51952.1"/>
    <property type="molecule type" value="Genomic_DNA"/>
</dbReference>